<dbReference type="GO" id="GO:1990756">
    <property type="term" value="F:ubiquitin-like ligase-substrate adaptor activity"/>
    <property type="evidence" value="ECO:0007669"/>
    <property type="project" value="UniProtKB-ARBA"/>
</dbReference>
<dbReference type="CDD" id="cd00200">
    <property type="entry name" value="WD40"/>
    <property type="match status" value="1"/>
</dbReference>
<dbReference type="PANTHER" id="PTHR22851">
    <property type="entry name" value="U3 SMALL NUCLEOLAR RNA U3 SNORNA ASSOCIATED PROTEIN"/>
    <property type="match status" value="1"/>
</dbReference>
<dbReference type="Gene3D" id="2.130.10.10">
    <property type="entry name" value="YVTN repeat-like/Quinoprotein amine dehydrogenase"/>
    <property type="match status" value="2"/>
</dbReference>
<keyword evidence="5" id="KW-0690">Ribosome biogenesis</keyword>
<dbReference type="InterPro" id="IPR036322">
    <property type="entry name" value="WD40_repeat_dom_sf"/>
</dbReference>
<keyword evidence="9" id="KW-0833">Ubl conjugation pathway</keyword>
<dbReference type="GO" id="GO:0000462">
    <property type="term" value="P:maturation of SSU-rRNA from tricistronic rRNA transcript (SSU-rRNA, 5.8S rRNA, LSU-rRNA)"/>
    <property type="evidence" value="ECO:0007669"/>
    <property type="project" value="TreeGrafter"/>
</dbReference>
<feature type="compositionally biased region" description="Basic and acidic residues" evidence="14">
    <location>
        <begin position="605"/>
        <end position="614"/>
    </location>
</feature>
<comment type="pathway">
    <text evidence="2">Protein modification; protein ubiquitination.</text>
</comment>
<organism evidence="16 17">
    <name type="scientific">Crotalus adamanteus</name>
    <name type="common">Eastern diamondback rattlesnake</name>
    <dbReference type="NCBI Taxonomy" id="8729"/>
    <lineage>
        <taxon>Eukaryota</taxon>
        <taxon>Metazoa</taxon>
        <taxon>Chordata</taxon>
        <taxon>Craniata</taxon>
        <taxon>Vertebrata</taxon>
        <taxon>Euteleostomi</taxon>
        <taxon>Lepidosauria</taxon>
        <taxon>Squamata</taxon>
        <taxon>Bifurcata</taxon>
        <taxon>Unidentata</taxon>
        <taxon>Episquamata</taxon>
        <taxon>Toxicofera</taxon>
        <taxon>Serpentes</taxon>
        <taxon>Colubroidea</taxon>
        <taxon>Viperidae</taxon>
        <taxon>Crotalinae</taxon>
        <taxon>Crotalus</taxon>
    </lineage>
</organism>
<dbReference type="Pfam" id="PF00400">
    <property type="entry name" value="WD40"/>
    <property type="match status" value="4"/>
</dbReference>
<evidence type="ECO:0000256" key="12">
    <source>
        <dbReference type="ARBA" id="ARBA00032239"/>
    </source>
</evidence>
<evidence type="ECO:0000256" key="13">
    <source>
        <dbReference type="PROSITE-ProRule" id="PRU00221"/>
    </source>
</evidence>
<keyword evidence="10" id="KW-0539">Nucleus</keyword>
<evidence type="ECO:0000256" key="8">
    <source>
        <dbReference type="ARBA" id="ARBA00022737"/>
    </source>
</evidence>
<keyword evidence="7 13" id="KW-0853">WD repeat</keyword>
<dbReference type="InterPro" id="IPR007287">
    <property type="entry name" value="Sof1"/>
</dbReference>
<keyword evidence="11" id="KW-0687">Ribonucleoprotein</keyword>
<dbReference type="GO" id="GO:0080008">
    <property type="term" value="C:Cul4-RING E3 ubiquitin ligase complex"/>
    <property type="evidence" value="ECO:0007669"/>
    <property type="project" value="UniProtKB-ARBA"/>
</dbReference>
<keyword evidence="6" id="KW-0698">rRNA processing</keyword>
<comment type="similarity">
    <text evidence="3">Belongs to the WD repeat DCAF13/WDSOF1 family.</text>
</comment>
<dbReference type="PROSITE" id="PS00678">
    <property type="entry name" value="WD_REPEATS_1"/>
    <property type="match status" value="1"/>
</dbReference>
<reference evidence="16 17" key="1">
    <citation type="journal article" date="2024" name="Proc. Natl. Acad. Sci. U.S.A.">
        <title>The genetic regulatory architecture and epigenomic basis for age-related changes in rattlesnake venom.</title>
        <authorList>
            <person name="Hogan M.P."/>
            <person name="Holding M.L."/>
            <person name="Nystrom G.S."/>
            <person name="Colston T.J."/>
            <person name="Bartlett D.A."/>
            <person name="Mason A.J."/>
            <person name="Ellsworth S.A."/>
            <person name="Rautsaw R.M."/>
            <person name="Lawrence K.C."/>
            <person name="Strickland J.L."/>
            <person name="He B."/>
            <person name="Fraser P."/>
            <person name="Margres M.J."/>
            <person name="Gilbert D.M."/>
            <person name="Gibbs H.L."/>
            <person name="Parkinson C.L."/>
            <person name="Rokyta D.R."/>
        </authorList>
    </citation>
    <scope>NUCLEOTIDE SEQUENCE [LARGE SCALE GENOMIC DNA]</scope>
    <source>
        <strain evidence="16">DRR0105</strain>
    </source>
</reference>
<sequence length="678" mass="75413">MRVKVLSRNPDHYVRETKQDLQRVPRNYDPALHPFEIPREYTRALNATKLDRIFAKPFLASLDGHRDGVNCIAKHPQSLSTVLSGACDGEVRIWNLMKRVCIRTLQAHEGFVRGMCTRFCGTSFFTVGDDKTVKHWKMEEPAYGEAEEPINTILGKTVYTGIDHHWKKPIFATCGHQIDIWDEERTSPICSLTWGVDSINSVKFNPIEMNLLGSCTSDRNIVLYDMRQSTALKKVILDMRTNTLCWNPMEAFIFTAANEDYNLYTFDMRFLGKALMVHMDHVSAVLDVDYSPTGKEFVSASFDKSIRIFPADKGHSREVYHTKRMQHVITVKWTSDNKYILCGSDEMNIRLWKANASEKLGVLAPRERAAINYNQKLKEKFQHHPQIRRINRHRHLPKMIYSQAKELRIMKEARRRKELNRRKHSKPGSIPLVSEKEKHIMARSSRVQLPLPAAPGPASPVTPFPSAAFGPLPLPFHLGQPPRNNGRSAASFCHGLPAVPARSLLPRLPDVTVIATLPLLATSQGIKQASSLPPEALAPVFSPSRQAGLLATRRCLPPPLAAGGSGFGLSLLPPSFPRLGRRGRNVVGGRGGDARGSCGGNSDVGRGRRERDLGEEGEERIPVIPALIRAPTLPAPRCDGLGDWPATAAAQPRDEPPSEAATRGGSGGRAWPRRGGAE</sequence>
<comment type="caution">
    <text evidence="16">The sequence shown here is derived from an EMBL/GenBank/DDBJ whole genome shotgun (WGS) entry which is preliminary data.</text>
</comment>
<dbReference type="SUPFAM" id="SSF50978">
    <property type="entry name" value="WD40 repeat-like"/>
    <property type="match status" value="1"/>
</dbReference>
<feature type="repeat" description="WD" evidence="13">
    <location>
        <begin position="278"/>
        <end position="319"/>
    </location>
</feature>
<comment type="subcellular location">
    <subcellularLocation>
        <location evidence="1">Nucleus</location>
        <location evidence="1">Nucleolus</location>
    </subcellularLocation>
</comment>
<evidence type="ECO:0000256" key="5">
    <source>
        <dbReference type="ARBA" id="ARBA00022517"/>
    </source>
</evidence>
<evidence type="ECO:0000256" key="1">
    <source>
        <dbReference type="ARBA" id="ARBA00004604"/>
    </source>
</evidence>
<evidence type="ECO:0000256" key="9">
    <source>
        <dbReference type="ARBA" id="ARBA00022786"/>
    </source>
</evidence>
<dbReference type="PROSITE" id="PS50082">
    <property type="entry name" value="WD_REPEATS_2"/>
    <property type="match status" value="3"/>
</dbReference>
<feature type="region of interest" description="Disordered" evidence="14">
    <location>
        <begin position="586"/>
        <end position="618"/>
    </location>
</feature>
<keyword evidence="17" id="KW-1185">Reference proteome</keyword>
<evidence type="ECO:0000256" key="3">
    <source>
        <dbReference type="ARBA" id="ARBA00005649"/>
    </source>
</evidence>
<evidence type="ECO:0000256" key="2">
    <source>
        <dbReference type="ARBA" id="ARBA00004906"/>
    </source>
</evidence>
<keyword evidence="8" id="KW-0677">Repeat</keyword>
<dbReference type="PANTHER" id="PTHR22851:SF0">
    <property type="entry name" value="DDB1- AND CUL4-ASSOCIATED FACTOR 13"/>
    <property type="match status" value="1"/>
</dbReference>
<dbReference type="AlphaFoldDB" id="A0AAW1BM22"/>
<evidence type="ECO:0000256" key="14">
    <source>
        <dbReference type="SAM" id="MobiDB-lite"/>
    </source>
</evidence>
<dbReference type="InterPro" id="IPR051733">
    <property type="entry name" value="WD_repeat_DCAF13/WDSOF1"/>
</dbReference>
<dbReference type="InterPro" id="IPR001680">
    <property type="entry name" value="WD40_rpt"/>
</dbReference>
<feature type="repeat" description="WD" evidence="13">
    <location>
        <begin position="321"/>
        <end position="362"/>
    </location>
</feature>
<evidence type="ECO:0000256" key="4">
    <source>
        <dbReference type="ARBA" id="ARBA00021762"/>
    </source>
</evidence>
<evidence type="ECO:0000313" key="17">
    <source>
        <dbReference type="Proteomes" id="UP001474421"/>
    </source>
</evidence>
<dbReference type="EMBL" id="JAOTOJ010000003">
    <property type="protein sequence ID" value="KAK9403104.1"/>
    <property type="molecule type" value="Genomic_DNA"/>
</dbReference>
<dbReference type="GO" id="GO:0007292">
    <property type="term" value="P:female gamete generation"/>
    <property type="evidence" value="ECO:0007669"/>
    <property type="project" value="UniProtKB-ARBA"/>
</dbReference>
<feature type="domain" description="Sof1-like protein" evidence="15">
    <location>
        <begin position="354"/>
        <end position="440"/>
    </location>
</feature>
<evidence type="ECO:0000259" key="15">
    <source>
        <dbReference type="Pfam" id="PF04158"/>
    </source>
</evidence>
<feature type="region of interest" description="Disordered" evidence="14">
    <location>
        <begin position="632"/>
        <end position="678"/>
    </location>
</feature>
<dbReference type="PROSITE" id="PS50294">
    <property type="entry name" value="WD_REPEATS_REGION"/>
    <property type="match status" value="1"/>
</dbReference>
<evidence type="ECO:0000256" key="7">
    <source>
        <dbReference type="ARBA" id="ARBA00022574"/>
    </source>
</evidence>
<dbReference type="InterPro" id="IPR015943">
    <property type="entry name" value="WD40/YVTN_repeat-like_dom_sf"/>
</dbReference>
<dbReference type="Pfam" id="PF04158">
    <property type="entry name" value="Sof1"/>
    <property type="match status" value="1"/>
</dbReference>
<protein>
    <recommendedName>
        <fullName evidence="4">DDB1- and CUL4-associated factor 13</fullName>
    </recommendedName>
    <alternativeName>
        <fullName evidence="12">WD repeat and SOF domain-containing protein 1</fullName>
    </alternativeName>
</protein>
<evidence type="ECO:0000313" key="16">
    <source>
        <dbReference type="EMBL" id="KAK9403104.1"/>
    </source>
</evidence>
<dbReference type="SMART" id="SM00320">
    <property type="entry name" value="WD40"/>
    <property type="match status" value="5"/>
</dbReference>
<dbReference type="FunFam" id="2.130.10.10:FF:000132">
    <property type="entry name" value="DDB1- and CUL4-associated factor 13"/>
    <property type="match status" value="1"/>
</dbReference>
<dbReference type="InterPro" id="IPR019775">
    <property type="entry name" value="WD40_repeat_CS"/>
</dbReference>
<dbReference type="GO" id="GO:0032040">
    <property type="term" value="C:small-subunit processome"/>
    <property type="evidence" value="ECO:0007669"/>
    <property type="project" value="TreeGrafter"/>
</dbReference>
<evidence type="ECO:0000256" key="11">
    <source>
        <dbReference type="ARBA" id="ARBA00023274"/>
    </source>
</evidence>
<accession>A0AAW1BM22</accession>
<name>A0AAW1BM22_CROAD</name>
<dbReference type="FunFam" id="2.130.10.10:FF:000269">
    <property type="entry name" value="DDB1- and CUL4-associated factor 13"/>
    <property type="match status" value="1"/>
</dbReference>
<gene>
    <name evidence="16" type="ORF">NXF25_007931</name>
</gene>
<feature type="repeat" description="WD" evidence="13">
    <location>
        <begin position="62"/>
        <end position="104"/>
    </location>
</feature>
<proteinExistence type="inferred from homology"/>
<evidence type="ECO:0000256" key="6">
    <source>
        <dbReference type="ARBA" id="ARBA00022552"/>
    </source>
</evidence>
<dbReference type="Proteomes" id="UP001474421">
    <property type="component" value="Unassembled WGS sequence"/>
</dbReference>
<evidence type="ECO:0000256" key="10">
    <source>
        <dbReference type="ARBA" id="ARBA00023242"/>
    </source>
</evidence>